<feature type="domain" description="Vps41 beta-propeller" evidence="2">
    <location>
        <begin position="252"/>
        <end position="425"/>
    </location>
</feature>
<dbReference type="Proteomes" id="UP000306584">
    <property type="component" value="Unassembled WGS sequence"/>
</dbReference>
<feature type="region of interest" description="Disordered" evidence="1">
    <location>
        <begin position="428"/>
        <end position="454"/>
    </location>
</feature>
<dbReference type="InterPro" id="IPR045111">
    <property type="entry name" value="Vps41/Vps8"/>
</dbReference>
<dbReference type="PANTHER" id="PTHR12616:SF1">
    <property type="entry name" value="VACUOLAR PROTEIN SORTING-ASSOCIATED PROTEIN 41 HOMOLOG"/>
    <property type="match status" value="1"/>
</dbReference>
<dbReference type="InterPro" id="IPR057780">
    <property type="entry name" value="Beta-prop_Vps41"/>
</dbReference>
<organism evidence="3 4">
    <name type="scientific">Aureobasidium pullulans</name>
    <name type="common">Black yeast</name>
    <name type="synonym">Pullularia pullulans</name>
    <dbReference type="NCBI Taxonomy" id="5580"/>
    <lineage>
        <taxon>Eukaryota</taxon>
        <taxon>Fungi</taxon>
        <taxon>Dikarya</taxon>
        <taxon>Ascomycota</taxon>
        <taxon>Pezizomycotina</taxon>
        <taxon>Dothideomycetes</taxon>
        <taxon>Dothideomycetidae</taxon>
        <taxon>Dothideales</taxon>
        <taxon>Saccotheciaceae</taxon>
        <taxon>Aureobasidium</taxon>
    </lineage>
</organism>
<dbReference type="Gene3D" id="2.130.10.10">
    <property type="entry name" value="YVTN repeat-like/Quinoprotein amine dehydrogenase"/>
    <property type="match status" value="1"/>
</dbReference>
<feature type="region of interest" description="Disordered" evidence="1">
    <location>
        <begin position="1"/>
        <end position="139"/>
    </location>
</feature>
<dbReference type="GO" id="GO:0009267">
    <property type="term" value="P:cellular response to starvation"/>
    <property type="evidence" value="ECO:0007669"/>
    <property type="project" value="TreeGrafter"/>
</dbReference>
<dbReference type="Gene3D" id="1.25.40.10">
    <property type="entry name" value="Tetratricopeptide repeat domain"/>
    <property type="match status" value="1"/>
</dbReference>
<evidence type="ECO:0000259" key="2">
    <source>
        <dbReference type="Pfam" id="PF23411"/>
    </source>
</evidence>
<dbReference type="EMBL" id="QZBD01000244">
    <property type="protein sequence ID" value="THY23251.1"/>
    <property type="molecule type" value="Genomic_DNA"/>
</dbReference>
<dbReference type="InterPro" id="IPR036322">
    <property type="entry name" value="WD40_repeat_dom_sf"/>
</dbReference>
<feature type="compositionally biased region" description="Basic and acidic residues" evidence="1">
    <location>
        <begin position="106"/>
        <end position="122"/>
    </location>
</feature>
<dbReference type="InterPro" id="IPR015943">
    <property type="entry name" value="WD40/YVTN_repeat-like_dom_sf"/>
</dbReference>
<evidence type="ECO:0000313" key="3">
    <source>
        <dbReference type="EMBL" id="THY23251.1"/>
    </source>
</evidence>
<dbReference type="GO" id="GO:0016236">
    <property type="term" value="P:macroautophagy"/>
    <property type="evidence" value="ECO:0007669"/>
    <property type="project" value="TreeGrafter"/>
</dbReference>
<dbReference type="GO" id="GO:0005770">
    <property type="term" value="C:late endosome"/>
    <property type="evidence" value="ECO:0007669"/>
    <property type="project" value="TreeGrafter"/>
</dbReference>
<reference evidence="3 4" key="1">
    <citation type="submission" date="2018-10" db="EMBL/GenBank/DDBJ databases">
        <title>Fifty Aureobasidium pullulans genomes reveal a recombining polyextremotolerant generalist.</title>
        <authorList>
            <person name="Gostincar C."/>
            <person name="Turk M."/>
            <person name="Zajc J."/>
            <person name="Gunde-Cimerman N."/>
        </authorList>
    </citation>
    <scope>NUCLEOTIDE SEQUENCE [LARGE SCALE GENOMIC DNA]</scope>
    <source>
        <strain evidence="3 4">EXF-6604</strain>
    </source>
</reference>
<feature type="domain" description="Vps41 beta-propeller" evidence="2">
    <location>
        <begin position="453"/>
        <end position="583"/>
    </location>
</feature>
<feature type="region of interest" description="Disordered" evidence="1">
    <location>
        <begin position="619"/>
        <end position="658"/>
    </location>
</feature>
<dbReference type="InterPro" id="IPR011990">
    <property type="entry name" value="TPR-like_helical_dom_sf"/>
</dbReference>
<sequence length="1364" mass="149766">MRDTAPRVQTRPGEGEDRGEDGGPWTVDRGPWIMDERSEDDESALAWPGVAAVRPDQVGGPRAPALEAHACTMSAGPKATHNEPKLPQPPVAADHESHRSPAAPSDPDHDQQHGTSDNSDRDSDVDEDASDAEEDEPHLKYDKLTAALVPVYRNGDATSSLLVAGDKMILGTHNGNIHTLALPSLQSLRLYHAHSASITAIDVSPTPPPLHNTPRLDRLNSSAWRAPPLPLPSARNPKQLPAVPPTPSNLIHIATASIDGHVCVSSLVDPKDVSLRNFARPVNAVALSPDYKNDRTYLSGGLSGNLILTTGAKSGVSADANTNSAAAAASGWLGSIGLGQNTGKDSVLHSGEGAISTIKFSNTGRFVVWVNEHGIKIMRSHLKLESHESESAWKRIAHIDRPNRNPWPDMAAVWKARVQWIDDDALEADLDEPRAPNGSAAQDSTKSSRKPPPEKLLVGWGDTAWLVHVYAARLTTGKNGSQRLPGRADILHKLTFDDCVVSGLSLYTPSLLAVLAYRTRDDQDNPIPSSIEDTPKRGRHHRQTGLQPELRLINFSTGEEVDVDTLNINRFETLSAADYQLTSLYVPPPPRLAPTQKGALENFGAGLWDAGASASRLFSSGASIKSPPPSEGGRTAIKSPAGSVGGSQLAAPSRSTPDANPFLARTGLKLFVHSPYDCVLAIRRELSDHLAWLLERKQYGKAWGLIDDHPGIVGLPNDRQSIPSSPSGPTRAQNSLADFFADEDVSQTTMSPEKIQNSIATKEKQRIGDLWLQQLVANEEWLVAGKVAGQVLGTSSRWEKWVLAFAQDGHFDEITPYIPSTDMKPALPSFVYEVVLGHYIGHDRLRFRELLNRWDPELFDITSVKTAIQNKLDSSDVNEESVEGGERGRDWRILLDGLAKLHLAEGCTTDALRCYVRLQNGDAAMSLIREYHLADAVSDDIPGLLMLRVPKEQMKIASLEELEEASAEVVRLLVDEAFSGNVRPEVVVSQLERHESTYQPFLFFYLRALWTGRTTDDETPISRVERMKLQQQIEEGRMLVEQYGDLAVTLFAAYDRELLMDFLRSSISYTYEKASHICEEKHYVPELVYLLSKTGQTKRALFLIIGELGDVSQAISFTKENPDLWDDLLDYSMDKPKFIRALLEEVGTSINPITLVRRIPNGLEIEGLREGIGKMIREYEIQHSISDGVAKVLKGEVTSGMDVLRAGQKKAVKFEVNHEKLDEVEVHTDPVPILNGNGMEEVGTGHSPKPGHCVGCEEMFHQDGKFCQQASMMDIRFDTNTGFVESETLIGFNCGHVYHLSCLLNLDTKADQADIEVLQGRRPTEDEELGDTSRSVRAKVEHARRIKRAVQGGCPVCALPDEAD</sequence>
<dbReference type="Pfam" id="PF23556">
    <property type="entry name" value="TPR_Vps41"/>
    <property type="match status" value="1"/>
</dbReference>
<dbReference type="Pfam" id="PF23411">
    <property type="entry name" value="Beta-prop_Vps41"/>
    <property type="match status" value="2"/>
</dbReference>
<accession>A0A4S9L2H2</accession>
<evidence type="ECO:0000313" key="4">
    <source>
        <dbReference type="Proteomes" id="UP000306584"/>
    </source>
</evidence>
<dbReference type="GO" id="GO:0034058">
    <property type="term" value="P:endosomal vesicle fusion"/>
    <property type="evidence" value="ECO:0007669"/>
    <property type="project" value="TreeGrafter"/>
</dbReference>
<dbReference type="SUPFAM" id="SSF50978">
    <property type="entry name" value="WD40 repeat-like"/>
    <property type="match status" value="1"/>
</dbReference>
<proteinExistence type="predicted"/>
<gene>
    <name evidence="3" type="ORF">D6D01_06031</name>
</gene>
<evidence type="ECO:0000256" key="1">
    <source>
        <dbReference type="SAM" id="MobiDB-lite"/>
    </source>
</evidence>
<dbReference type="GO" id="GO:0030897">
    <property type="term" value="C:HOPS complex"/>
    <property type="evidence" value="ECO:0007669"/>
    <property type="project" value="TreeGrafter"/>
</dbReference>
<feature type="region of interest" description="Disordered" evidence="1">
    <location>
        <begin position="525"/>
        <end position="544"/>
    </location>
</feature>
<dbReference type="GO" id="GO:0006623">
    <property type="term" value="P:protein targeting to vacuole"/>
    <property type="evidence" value="ECO:0007669"/>
    <property type="project" value="InterPro"/>
</dbReference>
<name>A0A4S9L2H2_AURPU</name>
<feature type="compositionally biased region" description="Acidic residues" evidence="1">
    <location>
        <begin position="123"/>
        <end position="136"/>
    </location>
</feature>
<protein>
    <submittedName>
        <fullName evidence="3">WD domain-containing protein</fullName>
    </submittedName>
</protein>
<comment type="caution">
    <text evidence="3">The sequence shown here is derived from an EMBL/GenBank/DDBJ whole genome shotgun (WGS) entry which is preliminary data.</text>
</comment>
<dbReference type="PANTHER" id="PTHR12616">
    <property type="entry name" value="VACUOLAR PROTEIN SORTING VPS41"/>
    <property type="match status" value="1"/>
</dbReference>